<evidence type="ECO:0000313" key="3">
    <source>
        <dbReference type="EMBL" id="JAS45147.1"/>
    </source>
</evidence>
<dbReference type="GO" id="GO:0003964">
    <property type="term" value="F:RNA-directed DNA polymerase activity"/>
    <property type="evidence" value="ECO:0007669"/>
    <property type="project" value="UniProtKB-EC"/>
</dbReference>
<dbReference type="AlphaFoldDB" id="A0A1B6F4N7"/>
<dbReference type="SUPFAM" id="SSF56672">
    <property type="entry name" value="DNA/RNA polymerases"/>
    <property type="match status" value="1"/>
</dbReference>
<dbReference type="EMBL" id="GECZ01024622">
    <property type="protein sequence ID" value="JAS45147.1"/>
    <property type="molecule type" value="Transcribed_RNA"/>
</dbReference>
<accession>A0A1B6F4N7</accession>
<dbReference type="PANTHER" id="PTHR37984:SF5">
    <property type="entry name" value="PROTEIN NYNRIN-LIKE"/>
    <property type="match status" value="1"/>
</dbReference>
<dbReference type="Pfam" id="PF00078">
    <property type="entry name" value="RVT_1"/>
    <property type="match status" value="1"/>
</dbReference>
<organism evidence="3">
    <name type="scientific">Cuerna arida</name>
    <dbReference type="NCBI Taxonomy" id="1464854"/>
    <lineage>
        <taxon>Eukaryota</taxon>
        <taxon>Metazoa</taxon>
        <taxon>Ecdysozoa</taxon>
        <taxon>Arthropoda</taxon>
        <taxon>Hexapoda</taxon>
        <taxon>Insecta</taxon>
        <taxon>Pterygota</taxon>
        <taxon>Neoptera</taxon>
        <taxon>Paraneoptera</taxon>
        <taxon>Hemiptera</taxon>
        <taxon>Auchenorrhyncha</taxon>
        <taxon>Membracoidea</taxon>
        <taxon>Cicadellidae</taxon>
        <taxon>Cicadellinae</taxon>
        <taxon>Proconiini</taxon>
        <taxon>Cuerna</taxon>
    </lineage>
</organism>
<dbReference type="InterPro" id="IPR000477">
    <property type="entry name" value="RT_dom"/>
</dbReference>
<name>A0A1B6F4N7_9HEMI</name>
<evidence type="ECO:0000256" key="1">
    <source>
        <dbReference type="ARBA" id="ARBA00012493"/>
    </source>
</evidence>
<gene>
    <name evidence="3" type="ORF">g.6884</name>
</gene>
<dbReference type="EC" id="2.7.7.49" evidence="1"/>
<feature type="non-terminal residue" evidence="3">
    <location>
        <position position="155"/>
    </location>
</feature>
<dbReference type="PANTHER" id="PTHR37984">
    <property type="entry name" value="PROTEIN CBG26694"/>
    <property type="match status" value="1"/>
</dbReference>
<proteinExistence type="predicted"/>
<dbReference type="InterPro" id="IPR043502">
    <property type="entry name" value="DNA/RNA_pol_sf"/>
</dbReference>
<evidence type="ECO:0000259" key="2">
    <source>
        <dbReference type="PROSITE" id="PS50878"/>
    </source>
</evidence>
<reference evidence="3" key="1">
    <citation type="submission" date="2015-11" db="EMBL/GenBank/DDBJ databases">
        <title>De novo transcriptome assembly of four potential Pierce s Disease insect vectors from Arizona vineyards.</title>
        <authorList>
            <person name="Tassone E.E."/>
        </authorList>
    </citation>
    <scope>NUCLEOTIDE SEQUENCE</scope>
</reference>
<sequence>MYIDDALIYSSSFEEHLQHLHIIFSKLQECGMTIKLQKSLFFRDKVPFLGHIFTTQGLEPDPNKIKAIKDFPIPKNRKQLKGFIGLVNFYNRFVDKFSDTIQPLMRLTSKTIKFFWTEADTTVFNQVKDLFVQTTLKHPDYKKPFYLQTDCSIKA</sequence>
<dbReference type="PROSITE" id="PS50878">
    <property type="entry name" value="RT_POL"/>
    <property type="match status" value="1"/>
</dbReference>
<dbReference type="InterPro" id="IPR043128">
    <property type="entry name" value="Rev_trsase/Diguanyl_cyclase"/>
</dbReference>
<feature type="domain" description="Reverse transcriptase" evidence="2">
    <location>
        <begin position="1"/>
        <end position="53"/>
    </location>
</feature>
<dbReference type="FunFam" id="3.30.70.270:FF:000020">
    <property type="entry name" value="Transposon Tf2-6 polyprotein-like Protein"/>
    <property type="match status" value="1"/>
</dbReference>
<protein>
    <recommendedName>
        <fullName evidence="1">RNA-directed DNA polymerase</fullName>
        <ecNumber evidence="1">2.7.7.49</ecNumber>
    </recommendedName>
</protein>
<dbReference type="Gene3D" id="3.30.70.270">
    <property type="match status" value="2"/>
</dbReference>
<dbReference type="InterPro" id="IPR050951">
    <property type="entry name" value="Retrovirus_Pol_polyprotein"/>
</dbReference>